<dbReference type="AlphaFoldDB" id="A0A0F9F3F6"/>
<accession>A0A0F9F3F6</accession>
<protein>
    <submittedName>
        <fullName evidence="1">Uncharacterized protein</fullName>
    </submittedName>
</protein>
<feature type="non-terminal residue" evidence="1">
    <location>
        <position position="1"/>
    </location>
</feature>
<reference evidence="1" key="1">
    <citation type="journal article" date="2015" name="Nature">
        <title>Complex archaea that bridge the gap between prokaryotes and eukaryotes.</title>
        <authorList>
            <person name="Spang A."/>
            <person name="Saw J.H."/>
            <person name="Jorgensen S.L."/>
            <person name="Zaremba-Niedzwiedzka K."/>
            <person name="Martijn J."/>
            <person name="Lind A.E."/>
            <person name="van Eijk R."/>
            <person name="Schleper C."/>
            <person name="Guy L."/>
            <person name="Ettema T.J."/>
        </authorList>
    </citation>
    <scope>NUCLEOTIDE SEQUENCE</scope>
</reference>
<gene>
    <name evidence="1" type="ORF">LCGC14_1999650</name>
</gene>
<dbReference type="EMBL" id="LAZR01022704">
    <property type="protein sequence ID" value="KKL80954.1"/>
    <property type="molecule type" value="Genomic_DNA"/>
</dbReference>
<proteinExistence type="predicted"/>
<evidence type="ECO:0000313" key="1">
    <source>
        <dbReference type="EMBL" id="KKL80954.1"/>
    </source>
</evidence>
<sequence>DYFVDPQGVARRIYESDFDRFGFQRSDVTSLTPADVDRLGFTF</sequence>
<name>A0A0F9F3F6_9ZZZZ</name>
<comment type="caution">
    <text evidence="1">The sequence shown here is derived from an EMBL/GenBank/DDBJ whole genome shotgun (WGS) entry which is preliminary data.</text>
</comment>
<organism evidence="1">
    <name type="scientific">marine sediment metagenome</name>
    <dbReference type="NCBI Taxonomy" id="412755"/>
    <lineage>
        <taxon>unclassified sequences</taxon>
        <taxon>metagenomes</taxon>
        <taxon>ecological metagenomes</taxon>
    </lineage>
</organism>